<dbReference type="GeneID" id="74301565"/>
<dbReference type="SUPFAM" id="SSF81606">
    <property type="entry name" value="PP2C-like"/>
    <property type="match status" value="1"/>
</dbReference>
<dbReference type="Gene3D" id="3.60.40.10">
    <property type="entry name" value="PPM-type phosphatase domain"/>
    <property type="match status" value="1"/>
</dbReference>
<dbReference type="EMBL" id="ANBP01000006">
    <property type="protein sequence ID" value="KAB7757782.1"/>
    <property type="molecule type" value="Genomic_DNA"/>
</dbReference>
<dbReference type="InterPro" id="IPR001932">
    <property type="entry name" value="PPM-type_phosphatase-like_dom"/>
</dbReference>
<dbReference type="SMART" id="SM00331">
    <property type="entry name" value="PP2C_SIG"/>
    <property type="match status" value="1"/>
</dbReference>
<dbReference type="Proteomes" id="UP000325690">
    <property type="component" value="Unassembled WGS sequence"/>
</dbReference>
<dbReference type="AlphaFoldDB" id="A0A5N5V771"/>
<dbReference type="Pfam" id="PF13672">
    <property type="entry name" value="PP2C_2"/>
    <property type="match status" value="1"/>
</dbReference>
<dbReference type="InterPro" id="IPR036457">
    <property type="entry name" value="PPM-type-like_dom_sf"/>
</dbReference>
<reference evidence="2 3" key="1">
    <citation type="submission" date="2012-10" db="EMBL/GenBank/DDBJ databases">
        <title>The draft sequence of the Mycobacterium pheli genome.</title>
        <authorList>
            <person name="Pettersson B.M.F."/>
            <person name="Das S."/>
            <person name="Dasgupta S."/>
            <person name="Bhattacharya A."/>
            <person name="Kirsebom L.A."/>
        </authorList>
    </citation>
    <scope>NUCLEOTIDE SEQUENCE [LARGE SCALE GENOMIC DNA]</scope>
    <source>
        <strain evidence="2 3">CCUG 21000</strain>
    </source>
</reference>
<evidence type="ECO:0000259" key="1">
    <source>
        <dbReference type="PROSITE" id="PS51746"/>
    </source>
</evidence>
<dbReference type="RefSeq" id="WP_003887970.1">
    <property type="nucleotide sequence ID" value="NZ_ANBO01000042.1"/>
</dbReference>
<protein>
    <submittedName>
        <fullName evidence="2">Serine/threonine phosphatase</fullName>
    </submittedName>
</protein>
<organism evidence="2 3">
    <name type="scientific">Mycolicibacterium phlei DSM 43239 = CCUG 21000</name>
    <dbReference type="NCBI Taxonomy" id="1226750"/>
    <lineage>
        <taxon>Bacteria</taxon>
        <taxon>Bacillati</taxon>
        <taxon>Actinomycetota</taxon>
        <taxon>Actinomycetes</taxon>
        <taxon>Mycobacteriales</taxon>
        <taxon>Mycobacteriaceae</taxon>
        <taxon>Mycolicibacterium</taxon>
    </lineage>
</organism>
<feature type="domain" description="PPM-type phosphatase" evidence="1">
    <location>
        <begin position="4"/>
        <end position="233"/>
    </location>
</feature>
<keyword evidence="3" id="KW-1185">Reference proteome</keyword>
<comment type="caution">
    <text evidence="2">The sequence shown here is derived from an EMBL/GenBank/DDBJ whole genome shotgun (WGS) entry which is preliminary data.</text>
</comment>
<evidence type="ECO:0000313" key="3">
    <source>
        <dbReference type="Proteomes" id="UP000325690"/>
    </source>
</evidence>
<sequence length="234" mass="24322">MSIEVTAFTDTGLVRDHNEDALLVGAWSCQAATGSVVHMRFGDDVPFVAAVADGMGGHAGGELASRLALSVIADIAPGWAGPDDVADGLQHANDQVHQVGQNPELLGMGTTIAGVCAFADQVVVFNVGDSRVYGISDGVLQQLSVDDALLDDQGRPTHRITQALGQRMPVDPHLTVQPRGGTAYLVCSDGVSGMMSDEALRDAVTGPSPAETIIEATRKAGAQDNFSFLLISLD</sequence>
<dbReference type="SMART" id="SM00332">
    <property type="entry name" value="PP2Cc"/>
    <property type="match status" value="1"/>
</dbReference>
<evidence type="ECO:0000313" key="2">
    <source>
        <dbReference type="EMBL" id="KAB7757782.1"/>
    </source>
</evidence>
<name>A0A5N5V771_MYCPH</name>
<proteinExistence type="predicted"/>
<accession>A0A5N5V771</accession>
<dbReference type="CDD" id="cd00143">
    <property type="entry name" value="PP2Cc"/>
    <property type="match status" value="1"/>
</dbReference>
<gene>
    <name evidence="2" type="ORF">MPHL21000_06770</name>
</gene>
<dbReference type="PROSITE" id="PS51746">
    <property type="entry name" value="PPM_2"/>
    <property type="match status" value="1"/>
</dbReference>